<comment type="caution">
    <text evidence="1">The sequence shown here is derived from an EMBL/GenBank/DDBJ whole genome shotgun (WGS) entry which is preliminary data.</text>
</comment>
<dbReference type="EMBL" id="CAJNNW010031237">
    <property type="protein sequence ID" value="CAE8706548.1"/>
    <property type="molecule type" value="Genomic_DNA"/>
</dbReference>
<accession>A0A813ECP5</accession>
<dbReference type="Proteomes" id="UP000654075">
    <property type="component" value="Unassembled WGS sequence"/>
</dbReference>
<evidence type="ECO:0000313" key="3">
    <source>
        <dbReference type="Proteomes" id="UP000654075"/>
    </source>
</evidence>
<dbReference type="AlphaFoldDB" id="A0A813ECP5"/>
<protein>
    <submittedName>
        <fullName evidence="1">Uncharacterized protein</fullName>
    </submittedName>
</protein>
<name>A0A813ECP5_POLGL</name>
<dbReference type="EMBL" id="CAJNNV010008990">
    <property type="protein sequence ID" value="CAE8596880.1"/>
    <property type="molecule type" value="Genomic_DNA"/>
</dbReference>
<sequence length="122" mass="13174">SRASRPAGHREAFARAALRHWQSSALAARVPAPAPKKQQDVLGTASALVKMQRLEAAPATVLLVLRAWASVVHEIICTARSAELDRLIEHRTAMRRRAVQLLASTAVPTGSEAFGSCRSPFL</sequence>
<keyword evidence="3" id="KW-1185">Reference proteome</keyword>
<proteinExistence type="predicted"/>
<feature type="non-terminal residue" evidence="1">
    <location>
        <position position="1"/>
    </location>
</feature>
<evidence type="ECO:0000313" key="1">
    <source>
        <dbReference type="EMBL" id="CAE8596880.1"/>
    </source>
</evidence>
<gene>
    <name evidence="1" type="ORF">PGLA1383_LOCUS15338</name>
    <name evidence="2" type="ORF">PGLA2088_LOCUS34244</name>
</gene>
<reference evidence="1" key="1">
    <citation type="submission" date="2021-02" db="EMBL/GenBank/DDBJ databases">
        <authorList>
            <person name="Dougan E. K."/>
            <person name="Rhodes N."/>
            <person name="Thang M."/>
            <person name="Chan C."/>
        </authorList>
    </citation>
    <scope>NUCLEOTIDE SEQUENCE</scope>
</reference>
<evidence type="ECO:0000313" key="2">
    <source>
        <dbReference type="EMBL" id="CAE8706548.1"/>
    </source>
</evidence>
<dbReference type="Proteomes" id="UP000626109">
    <property type="component" value="Unassembled WGS sequence"/>
</dbReference>
<organism evidence="1 3">
    <name type="scientific">Polarella glacialis</name>
    <name type="common">Dinoflagellate</name>
    <dbReference type="NCBI Taxonomy" id="89957"/>
    <lineage>
        <taxon>Eukaryota</taxon>
        <taxon>Sar</taxon>
        <taxon>Alveolata</taxon>
        <taxon>Dinophyceae</taxon>
        <taxon>Suessiales</taxon>
        <taxon>Suessiaceae</taxon>
        <taxon>Polarella</taxon>
    </lineage>
</organism>